<comment type="caution">
    <text evidence="1">The sequence shown here is derived from an EMBL/GenBank/DDBJ whole genome shotgun (WGS) entry which is preliminary data.</text>
</comment>
<organism evidence="1 2">
    <name type="scientific">Artemia franciscana</name>
    <name type="common">Brine shrimp</name>
    <name type="synonym">Artemia sanfranciscana</name>
    <dbReference type="NCBI Taxonomy" id="6661"/>
    <lineage>
        <taxon>Eukaryota</taxon>
        <taxon>Metazoa</taxon>
        <taxon>Ecdysozoa</taxon>
        <taxon>Arthropoda</taxon>
        <taxon>Crustacea</taxon>
        <taxon>Branchiopoda</taxon>
        <taxon>Anostraca</taxon>
        <taxon>Artemiidae</taxon>
        <taxon>Artemia</taxon>
    </lineage>
</organism>
<name>A0AA88I058_ARTSF</name>
<dbReference type="Proteomes" id="UP001187531">
    <property type="component" value="Unassembled WGS sequence"/>
</dbReference>
<feature type="non-terminal residue" evidence="1">
    <location>
        <position position="1"/>
    </location>
</feature>
<keyword evidence="2" id="KW-1185">Reference proteome</keyword>
<protein>
    <submittedName>
        <fullName evidence="1">Uncharacterized protein</fullName>
    </submittedName>
</protein>
<reference evidence="1" key="1">
    <citation type="submission" date="2023-07" db="EMBL/GenBank/DDBJ databases">
        <title>Chromosome-level genome assembly of Artemia franciscana.</title>
        <authorList>
            <person name="Jo E."/>
        </authorList>
    </citation>
    <scope>NUCLEOTIDE SEQUENCE</scope>
    <source>
        <tissue evidence="1">Whole body</tissue>
    </source>
</reference>
<evidence type="ECO:0000313" key="1">
    <source>
        <dbReference type="EMBL" id="KAK2719120.1"/>
    </source>
</evidence>
<evidence type="ECO:0000313" key="2">
    <source>
        <dbReference type="Proteomes" id="UP001187531"/>
    </source>
</evidence>
<gene>
    <name evidence="1" type="ORF">QYM36_004821</name>
</gene>
<accession>A0AA88I058</accession>
<dbReference type="AlphaFoldDB" id="A0AA88I058"/>
<dbReference type="EMBL" id="JAVRJZ010000008">
    <property type="protein sequence ID" value="KAK2719120.1"/>
    <property type="molecule type" value="Genomic_DNA"/>
</dbReference>
<proteinExistence type="predicted"/>
<sequence>VEDEIINKKPKQKLRIKEALICLEESINPTFKGKLMGIPLLEDEESNETISEEEIHQITNC</sequence>
<feature type="non-terminal residue" evidence="1">
    <location>
        <position position="61"/>
    </location>
</feature>